<dbReference type="PANTHER" id="PTHR38107:SF3">
    <property type="entry name" value="LYSOZYME RRRD-RELATED"/>
    <property type="match status" value="1"/>
</dbReference>
<dbReference type="GO" id="GO:0042742">
    <property type="term" value="P:defense response to bacterium"/>
    <property type="evidence" value="ECO:0007669"/>
    <property type="project" value="UniProtKB-KW"/>
</dbReference>
<reference evidence="5 6" key="1">
    <citation type="submission" date="2018-03" db="EMBL/GenBank/DDBJ databases">
        <title>Comparative genomics illustrates the genes involved in a hyperalkaliphilic mechanisms of Serpentinomonas isolated from highly-alkaline calcium-rich serpentinized springs.</title>
        <authorList>
            <person name="Suzuki S."/>
            <person name="Ishii S."/>
            <person name="Walworth N."/>
            <person name="Bird L."/>
            <person name="Kuenen J.G."/>
            <person name="Nealson K.H."/>
        </authorList>
    </citation>
    <scope>NUCLEOTIDE SEQUENCE [LARGE SCALE GENOMIC DNA]</scope>
    <source>
        <strain evidence="5 6">83</strain>
    </source>
</reference>
<dbReference type="AlphaFoldDB" id="A0A2S9KIU5"/>
<proteinExistence type="inferred from homology"/>
<comment type="similarity">
    <text evidence="4">Belongs to the glycosyl hydrolase 24 family.</text>
</comment>
<dbReference type="InterPro" id="IPR023346">
    <property type="entry name" value="Lysozyme-like_dom_sf"/>
</dbReference>
<dbReference type="OrthoDB" id="5327667at2"/>
<organism evidence="5 6">
    <name type="scientific">Malikia spinosa</name>
    <dbReference type="NCBI Taxonomy" id="86180"/>
    <lineage>
        <taxon>Bacteria</taxon>
        <taxon>Pseudomonadati</taxon>
        <taxon>Pseudomonadota</taxon>
        <taxon>Betaproteobacteria</taxon>
        <taxon>Burkholderiales</taxon>
        <taxon>Comamonadaceae</taxon>
        <taxon>Malikia</taxon>
    </lineage>
</organism>
<accession>A0A2S9KIU5</accession>
<keyword evidence="2 4" id="KW-0081">Bacteriolytic enzyme</keyword>
<dbReference type="EC" id="3.2.1.17" evidence="4"/>
<keyword evidence="6" id="KW-1185">Reference proteome</keyword>
<dbReference type="Proteomes" id="UP000238326">
    <property type="component" value="Unassembled WGS sequence"/>
</dbReference>
<dbReference type="EMBL" id="PVLR01000005">
    <property type="protein sequence ID" value="PRD70383.1"/>
    <property type="molecule type" value="Genomic_DNA"/>
</dbReference>
<evidence type="ECO:0000313" key="5">
    <source>
        <dbReference type="EMBL" id="PRD70383.1"/>
    </source>
</evidence>
<comment type="catalytic activity">
    <reaction evidence="4">
        <text>Hydrolysis of (1-&gt;4)-beta-linkages between N-acetylmuramic acid and N-acetyl-D-glucosamine residues in a peptidoglycan and between N-acetyl-D-glucosamine residues in chitodextrins.</text>
        <dbReference type="EC" id="3.2.1.17"/>
    </reaction>
</comment>
<dbReference type="InterPro" id="IPR002196">
    <property type="entry name" value="Glyco_hydro_24"/>
</dbReference>
<dbReference type="InterPro" id="IPR023347">
    <property type="entry name" value="Lysozyme_dom_sf"/>
</dbReference>
<evidence type="ECO:0000313" key="6">
    <source>
        <dbReference type="Proteomes" id="UP000238326"/>
    </source>
</evidence>
<keyword evidence="4" id="KW-0378">Hydrolase</keyword>
<dbReference type="Pfam" id="PF00959">
    <property type="entry name" value="Phage_lysozyme"/>
    <property type="match status" value="1"/>
</dbReference>
<dbReference type="GO" id="GO:0031640">
    <property type="term" value="P:killing of cells of another organism"/>
    <property type="evidence" value="ECO:0007669"/>
    <property type="project" value="UniProtKB-KW"/>
</dbReference>
<name>A0A2S9KIU5_9BURK</name>
<keyword evidence="3" id="KW-1035">Host cytoplasm</keyword>
<dbReference type="GO" id="GO:0003796">
    <property type="term" value="F:lysozyme activity"/>
    <property type="evidence" value="ECO:0007669"/>
    <property type="project" value="UniProtKB-EC"/>
</dbReference>
<dbReference type="CDD" id="cd00737">
    <property type="entry name" value="lyz_endolysin_autolysin"/>
    <property type="match status" value="1"/>
</dbReference>
<dbReference type="Gene3D" id="1.10.530.40">
    <property type="match status" value="1"/>
</dbReference>
<dbReference type="InterPro" id="IPR051018">
    <property type="entry name" value="Bacteriophage_GH24"/>
</dbReference>
<protein>
    <recommendedName>
        <fullName evidence="4">Lysozyme</fullName>
        <ecNumber evidence="4">3.2.1.17</ecNumber>
    </recommendedName>
</protein>
<dbReference type="GO" id="GO:0009253">
    <property type="term" value="P:peptidoglycan catabolic process"/>
    <property type="evidence" value="ECO:0007669"/>
    <property type="project" value="InterPro"/>
</dbReference>
<dbReference type="SUPFAM" id="SSF53955">
    <property type="entry name" value="Lysozyme-like"/>
    <property type="match status" value="1"/>
</dbReference>
<evidence type="ECO:0000256" key="2">
    <source>
        <dbReference type="ARBA" id="ARBA00022638"/>
    </source>
</evidence>
<sequence>MVPSRTLIELLKQVESLRLRPYDDQTDQEISAWVPGATVGYGHLIPQAEWRTFKGGISMVQANALFERDLAPFVAGVRSRLHRAVLQQEFDAMVMLAFNIGNNAFAGSRAQGLINAGHAADSHELEAAWKSWNRSQGRVMQGLVRRRQCEWDIFSKGVYARW</sequence>
<evidence type="ECO:0000256" key="3">
    <source>
        <dbReference type="ARBA" id="ARBA00023200"/>
    </source>
</evidence>
<gene>
    <name evidence="5" type="ORF">C6P61_01130</name>
</gene>
<keyword evidence="1 4" id="KW-0929">Antimicrobial</keyword>
<keyword evidence="4" id="KW-0326">Glycosidase</keyword>
<dbReference type="InterPro" id="IPR033907">
    <property type="entry name" value="Endolysin_autolysin"/>
</dbReference>
<dbReference type="GO" id="GO:0016998">
    <property type="term" value="P:cell wall macromolecule catabolic process"/>
    <property type="evidence" value="ECO:0007669"/>
    <property type="project" value="InterPro"/>
</dbReference>
<evidence type="ECO:0000256" key="1">
    <source>
        <dbReference type="ARBA" id="ARBA00022529"/>
    </source>
</evidence>
<evidence type="ECO:0000256" key="4">
    <source>
        <dbReference type="RuleBase" id="RU003788"/>
    </source>
</evidence>
<dbReference type="PANTHER" id="PTHR38107">
    <property type="match status" value="1"/>
</dbReference>
<comment type="caution">
    <text evidence="5">The sequence shown here is derived from an EMBL/GenBank/DDBJ whole genome shotgun (WGS) entry which is preliminary data.</text>
</comment>